<dbReference type="InterPro" id="IPR000209">
    <property type="entry name" value="Peptidase_S8/S53_dom"/>
</dbReference>
<dbReference type="EMBL" id="AUZZ01007492">
    <property type="protein sequence ID" value="EQD42298.1"/>
    <property type="molecule type" value="Genomic_DNA"/>
</dbReference>
<dbReference type="GO" id="GO:0006508">
    <property type="term" value="P:proteolysis"/>
    <property type="evidence" value="ECO:0007669"/>
    <property type="project" value="InterPro"/>
</dbReference>
<sequence length="151" mass="16239">DVELWPLAKPGERLTMLARFDAFLAEREIEKLDSLDKTSLLMCRVRTSSAGLNDLLSHRDVRLVDLPPRYGLETELLTIDVNQLSQIDPPPDGVALIGILDSGIVGAHPMLGVAVGEAVGFVPPDREPSDASGHGTRVAGLALYGDIRTCV</sequence>
<dbReference type="Pfam" id="PF00082">
    <property type="entry name" value="Peptidase_S8"/>
    <property type="match status" value="1"/>
</dbReference>
<reference evidence="2" key="1">
    <citation type="submission" date="2013-08" db="EMBL/GenBank/DDBJ databases">
        <authorList>
            <person name="Mendez C."/>
            <person name="Richter M."/>
            <person name="Ferrer M."/>
            <person name="Sanchez J."/>
        </authorList>
    </citation>
    <scope>NUCLEOTIDE SEQUENCE</scope>
</reference>
<evidence type="ECO:0000313" key="2">
    <source>
        <dbReference type="EMBL" id="EQD42298.1"/>
    </source>
</evidence>
<dbReference type="Gene3D" id="3.40.50.200">
    <property type="entry name" value="Peptidase S8/S53 domain"/>
    <property type="match status" value="1"/>
</dbReference>
<accession>T0ZB54</accession>
<dbReference type="EC" id="3.4.-.-" evidence="2"/>
<organism evidence="2">
    <name type="scientific">mine drainage metagenome</name>
    <dbReference type="NCBI Taxonomy" id="410659"/>
    <lineage>
        <taxon>unclassified sequences</taxon>
        <taxon>metagenomes</taxon>
        <taxon>ecological metagenomes</taxon>
    </lineage>
</organism>
<keyword evidence="2" id="KW-0378">Hydrolase</keyword>
<comment type="caution">
    <text evidence="2">The sequence shown here is derived from an EMBL/GenBank/DDBJ whole genome shotgun (WGS) entry which is preliminary data.</text>
</comment>
<feature type="domain" description="Peptidase S8/S53" evidence="1">
    <location>
        <begin position="96"/>
        <end position="146"/>
    </location>
</feature>
<name>T0ZB54_9ZZZZ</name>
<dbReference type="AlphaFoldDB" id="T0ZB54"/>
<proteinExistence type="predicted"/>
<feature type="non-terminal residue" evidence="2">
    <location>
        <position position="151"/>
    </location>
</feature>
<dbReference type="InterPro" id="IPR036852">
    <property type="entry name" value="Peptidase_S8/S53_dom_sf"/>
</dbReference>
<protein>
    <submittedName>
        <fullName evidence="2">Peptidase S8 and S53, subtilisin, kexin, sedolisin domain protein</fullName>
        <ecNumber evidence="2">3.4.-.-</ecNumber>
    </submittedName>
</protein>
<dbReference type="GO" id="GO:0004252">
    <property type="term" value="F:serine-type endopeptidase activity"/>
    <property type="evidence" value="ECO:0007669"/>
    <property type="project" value="InterPro"/>
</dbReference>
<evidence type="ECO:0000259" key="1">
    <source>
        <dbReference type="Pfam" id="PF00082"/>
    </source>
</evidence>
<gene>
    <name evidence="2" type="ORF">B2A_10386</name>
</gene>
<dbReference type="PROSITE" id="PS51892">
    <property type="entry name" value="SUBTILASE"/>
    <property type="match status" value="1"/>
</dbReference>
<feature type="non-terminal residue" evidence="2">
    <location>
        <position position="1"/>
    </location>
</feature>
<reference evidence="2" key="2">
    <citation type="journal article" date="2014" name="ISME J.">
        <title>Microbial stratification in low pH oxic and suboxic macroscopic growths along an acid mine drainage.</title>
        <authorList>
            <person name="Mendez-Garcia C."/>
            <person name="Mesa V."/>
            <person name="Sprenger R.R."/>
            <person name="Richter M."/>
            <person name="Diez M.S."/>
            <person name="Solano J."/>
            <person name="Bargiela R."/>
            <person name="Golyshina O.V."/>
            <person name="Manteca A."/>
            <person name="Ramos J.L."/>
            <person name="Gallego J.R."/>
            <person name="Llorente I."/>
            <person name="Martins Dos Santos V.A."/>
            <person name="Jensen O.N."/>
            <person name="Pelaez A.I."/>
            <person name="Sanchez J."/>
            <person name="Ferrer M."/>
        </authorList>
    </citation>
    <scope>NUCLEOTIDE SEQUENCE</scope>
</reference>
<dbReference type="SUPFAM" id="SSF52743">
    <property type="entry name" value="Subtilisin-like"/>
    <property type="match status" value="1"/>
</dbReference>